<keyword evidence="12" id="KW-1185">Reference proteome</keyword>
<evidence type="ECO:0000256" key="2">
    <source>
        <dbReference type="ARBA" id="ARBA00022475"/>
    </source>
</evidence>
<accession>A0A9J6CPP8</accession>
<evidence type="ECO:0000256" key="9">
    <source>
        <dbReference type="ARBA" id="ARBA00023224"/>
    </source>
</evidence>
<feature type="transmembrane region" description="Helical" evidence="10">
    <location>
        <begin position="203"/>
        <end position="221"/>
    </location>
</feature>
<keyword evidence="4 10" id="KW-0812">Transmembrane</keyword>
<dbReference type="GO" id="GO:0004984">
    <property type="term" value="F:olfactory receptor activity"/>
    <property type="evidence" value="ECO:0007669"/>
    <property type="project" value="InterPro"/>
</dbReference>
<evidence type="ECO:0000256" key="1">
    <source>
        <dbReference type="ARBA" id="ARBA00004651"/>
    </source>
</evidence>
<dbReference type="OrthoDB" id="7534672at2759"/>
<dbReference type="GO" id="GO:0005886">
    <property type="term" value="C:plasma membrane"/>
    <property type="evidence" value="ECO:0007669"/>
    <property type="project" value="UniProtKB-SubCell"/>
</dbReference>
<sequence>MDHKAFYCEDFYSFPVKVLKFIGCNFLPKIPRSKTDKIQKIVMEFVFWIVMIIYGSASISYAICLILNINDQKIVAKVLPTVLHSPEVLFRILLLYKKRQKLREIFIILENLFPNNKQEQKKNEIVNFYSSLMKYQKGCIGISVFVFIGLFLKAISESMKKEHRELLIEMWMPFDTSNNFIYFITCVYMLTVIAIAACISCPVTLIISAITSLVAILFHILKNDIKKSLNNSGLRVNELKVLINRHNELIDLVKKVQSLFSIILLSMFVVSSMVICVTGYETMMATNMTDSIMYSQYSIAVLYDIIPVCYFCHKIIDTSESLIEAINQSNWYEIKDFKIRKMIPFMIQRAQKISYLSGNGFVIISRSTISSVLTKSYSYLTMLRHLLDQ</sequence>
<dbReference type="PANTHER" id="PTHR21137:SF35">
    <property type="entry name" value="ODORANT RECEPTOR 19A-RELATED"/>
    <property type="match status" value="1"/>
</dbReference>
<dbReference type="InterPro" id="IPR004117">
    <property type="entry name" value="7tm6_olfct_rcpt"/>
</dbReference>
<evidence type="ECO:0000256" key="10">
    <source>
        <dbReference type="RuleBase" id="RU351113"/>
    </source>
</evidence>
<organism evidence="11 12">
    <name type="scientific">Polypedilum vanderplanki</name>
    <name type="common">Sleeping chironomid midge</name>
    <dbReference type="NCBI Taxonomy" id="319348"/>
    <lineage>
        <taxon>Eukaryota</taxon>
        <taxon>Metazoa</taxon>
        <taxon>Ecdysozoa</taxon>
        <taxon>Arthropoda</taxon>
        <taxon>Hexapoda</taxon>
        <taxon>Insecta</taxon>
        <taxon>Pterygota</taxon>
        <taxon>Neoptera</taxon>
        <taxon>Endopterygota</taxon>
        <taxon>Diptera</taxon>
        <taxon>Nematocera</taxon>
        <taxon>Chironomoidea</taxon>
        <taxon>Chironomidae</taxon>
        <taxon>Chironominae</taxon>
        <taxon>Polypedilum</taxon>
        <taxon>Polypedilum</taxon>
    </lineage>
</organism>
<keyword evidence="6 10" id="KW-1133">Transmembrane helix</keyword>
<keyword evidence="7 10" id="KW-0472">Membrane</keyword>
<reference evidence="11" key="1">
    <citation type="submission" date="2021-03" db="EMBL/GenBank/DDBJ databases">
        <title>Chromosome level genome of the anhydrobiotic midge Polypedilum vanderplanki.</title>
        <authorList>
            <person name="Yoshida Y."/>
            <person name="Kikawada T."/>
            <person name="Gusev O."/>
        </authorList>
    </citation>
    <scope>NUCLEOTIDE SEQUENCE</scope>
    <source>
        <strain evidence="11">NIAS01</strain>
        <tissue evidence="11">Whole body or cell culture</tissue>
    </source>
</reference>
<keyword evidence="5 10" id="KW-0552">Olfaction</keyword>
<comment type="subcellular location">
    <subcellularLocation>
        <location evidence="1 10">Cell membrane</location>
        <topology evidence="1 10">Multi-pass membrane protein</topology>
    </subcellularLocation>
</comment>
<keyword evidence="8 10" id="KW-0675">Receptor</keyword>
<feature type="transmembrane region" description="Helical" evidence="10">
    <location>
        <begin position="180"/>
        <end position="197"/>
    </location>
</feature>
<dbReference type="GO" id="GO:0007165">
    <property type="term" value="P:signal transduction"/>
    <property type="evidence" value="ECO:0007669"/>
    <property type="project" value="UniProtKB-KW"/>
</dbReference>
<evidence type="ECO:0000313" key="11">
    <source>
        <dbReference type="EMBL" id="KAG5683936.1"/>
    </source>
</evidence>
<gene>
    <name evidence="11" type="ORF">PVAND_013192</name>
</gene>
<evidence type="ECO:0000256" key="8">
    <source>
        <dbReference type="ARBA" id="ARBA00023170"/>
    </source>
</evidence>
<evidence type="ECO:0000313" key="12">
    <source>
        <dbReference type="Proteomes" id="UP001107558"/>
    </source>
</evidence>
<comment type="caution">
    <text evidence="11">The sequence shown here is derived from an EMBL/GenBank/DDBJ whole genome shotgun (WGS) entry which is preliminary data.</text>
</comment>
<dbReference type="AlphaFoldDB" id="A0A9J6CPP8"/>
<dbReference type="PANTHER" id="PTHR21137">
    <property type="entry name" value="ODORANT RECEPTOR"/>
    <property type="match status" value="1"/>
</dbReference>
<dbReference type="Pfam" id="PF02949">
    <property type="entry name" value="7tm_6"/>
    <property type="match status" value="1"/>
</dbReference>
<evidence type="ECO:0000256" key="7">
    <source>
        <dbReference type="ARBA" id="ARBA00023136"/>
    </source>
</evidence>
<keyword evidence="3 10" id="KW-0716">Sensory transduction</keyword>
<evidence type="ECO:0000256" key="5">
    <source>
        <dbReference type="ARBA" id="ARBA00022725"/>
    </source>
</evidence>
<dbReference type="EMBL" id="JADBJN010000001">
    <property type="protein sequence ID" value="KAG5683936.1"/>
    <property type="molecule type" value="Genomic_DNA"/>
</dbReference>
<name>A0A9J6CPP8_POLVA</name>
<evidence type="ECO:0000256" key="6">
    <source>
        <dbReference type="ARBA" id="ARBA00022989"/>
    </source>
</evidence>
<dbReference type="Proteomes" id="UP001107558">
    <property type="component" value="Chromosome 1"/>
</dbReference>
<proteinExistence type="inferred from homology"/>
<dbReference type="GO" id="GO:0005549">
    <property type="term" value="F:odorant binding"/>
    <property type="evidence" value="ECO:0007669"/>
    <property type="project" value="InterPro"/>
</dbReference>
<evidence type="ECO:0000256" key="3">
    <source>
        <dbReference type="ARBA" id="ARBA00022606"/>
    </source>
</evidence>
<keyword evidence="9 10" id="KW-0807">Transducer</keyword>
<comment type="similarity">
    <text evidence="10">Belongs to the insect chemoreceptor superfamily. Heteromeric odorant receptor channel (TC 1.A.69) family.</text>
</comment>
<comment type="caution">
    <text evidence="10">Lacks conserved residue(s) required for the propagation of feature annotation.</text>
</comment>
<keyword evidence="2" id="KW-1003">Cell membrane</keyword>
<protein>
    <recommendedName>
        <fullName evidence="10">Odorant receptor</fullName>
    </recommendedName>
</protein>
<feature type="transmembrane region" description="Helical" evidence="10">
    <location>
        <begin position="135"/>
        <end position="155"/>
    </location>
</feature>
<evidence type="ECO:0000256" key="4">
    <source>
        <dbReference type="ARBA" id="ARBA00022692"/>
    </source>
</evidence>
<feature type="transmembrane region" description="Helical" evidence="10">
    <location>
        <begin position="45"/>
        <end position="69"/>
    </location>
</feature>
<feature type="transmembrane region" description="Helical" evidence="10">
    <location>
        <begin position="259"/>
        <end position="280"/>
    </location>
</feature>